<dbReference type="EMBL" id="SZYD01000001">
    <property type="protein sequence ID" value="KAD7478198.1"/>
    <property type="molecule type" value="Genomic_DNA"/>
</dbReference>
<evidence type="ECO:0000256" key="1">
    <source>
        <dbReference type="ARBA" id="ARBA00004123"/>
    </source>
</evidence>
<name>A0A5N6Q2Z3_9ASTR</name>
<evidence type="ECO:0000256" key="4">
    <source>
        <dbReference type="ARBA" id="ARBA00023163"/>
    </source>
</evidence>
<evidence type="ECO:0000313" key="9">
    <source>
        <dbReference type="EMBL" id="KAD7478198.1"/>
    </source>
</evidence>
<comment type="function">
    <text evidence="6">Transcriptional repressor that regulates multiple aspects of plant growth and development.</text>
</comment>
<accession>A0A5N6Q2Z3</accession>
<keyword evidence="3 6" id="KW-0805">Transcription regulation</keyword>
<dbReference type="InterPro" id="IPR038933">
    <property type="entry name" value="Ovate"/>
</dbReference>
<proteinExistence type="predicted"/>
<evidence type="ECO:0000313" key="10">
    <source>
        <dbReference type="Proteomes" id="UP000326396"/>
    </source>
</evidence>
<evidence type="ECO:0000259" key="8">
    <source>
        <dbReference type="PROSITE" id="PS51754"/>
    </source>
</evidence>
<dbReference type="PANTHER" id="PTHR33057:SF98">
    <property type="entry name" value="TRANSCRIPTION REPRESSOR OFP18"/>
    <property type="match status" value="1"/>
</dbReference>
<feature type="compositionally biased region" description="Low complexity" evidence="7">
    <location>
        <begin position="174"/>
        <end position="205"/>
    </location>
</feature>
<feature type="compositionally biased region" description="Acidic residues" evidence="7">
    <location>
        <begin position="230"/>
        <end position="259"/>
    </location>
</feature>
<evidence type="ECO:0000256" key="6">
    <source>
        <dbReference type="RuleBase" id="RU367028"/>
    </source>
</evidence>
<dbReference type="AlphaFoldDB" id="A0A5N6Q2Z3"/>
<dbReference type="OrthoDB" id="689823at2759"/>
<feature type="region of interest" description="Disordered" evidence="7">
    <location>
        <begin position="218"/>
        <end position="277"/>
    </location>
</feature>
<feature type="region of interest" description="Disordered" evidence="7">
    <location>
        <begin position="158"/>
        <end position="205"/>
    </location>
</feature>
<evidence type="ECO:0000256" key="2">
    <source>
        <dbReference type="ARBA" id="ARBA00022491"/>
    </source>
</evidence>
<keyword evidence="10" id="KW-1185">Reference proteome</keyword>
<dbReference type="GO" id="GO:0005634">
    <property type="term" value="C:nucleus"/>
    <property type="evidence" value="ECO:0007669"/>
    <property type="project" value="UniProtKB-SubCell"/>
</dbReference>
<dbReference type="Pfam" id="PF04844">
    <property type="entry name" value="Ovate"/>
    <property type="match status" value="1"/>
</dbReference>
<sequence length="277" mass="30200">MGRTIRNLPFLPTCATPTKTLSFRASTAEFDAGDDVESSVESVIRGLRSDRFFFNPGQTSSILEESKPCKEKEKEKEKESVLLPLKESVSMMEMESTDPFVDFKKSMQEMMEADEGYKQWDNLQELLSLYLSVNDKLNHGYIIGAFVDLLLVNLGSPSKPSSSSSSTINGQKQSLSMESAATSSSNNNNKLNMMSSSESPEYSGVSFTSSFASSSGVCSSGSHFLSSCSLEDDEDEDDDENEDEDDDGGGGDNHGDDEDHNCPQKASVSDHSSCLKV</sequence>
<dbReference type="PANTHER" id="PTHR33057">
    <property type="entry name" value="TRANSCRIPTION REPRESSOR OFP7-RELATED"/>
    <property type="match status" value="1"/>
</dbReference>
<protein>
    <recommendedName>
        <fullName evidence="6">Transcription repressor</fullName>
    </recommendedName>
    <alternativeName>
        <fullName evidence="6">Ovate family protein</fullName>
    </alternativeName>
</protein>
<organism evidence="9 10">
    <name type="scientific">Mikania micrantha</name>
    <name type="common">bitter vine</name>
    <dbReference type="NCBI Taxonomy" id="192012"/>
    <lineage>
        <taxon>Eukaryota</taxon>
        <taxon>Viridiplantae</taxon>
        <taxon>Streptophyta</taxon>
        <taxon>Embryophyta</taxon>
        <taxon>Tracheophyta</taxon>
        <taxon>Spermatophyta</taxon>
        <taxon>Magnoliopsida</taxon>
        <taxon>eudicotyledons</taxon>
        <taxon>Gunneridae</taxon>
        <taxon>Pentapetalae</taxon>
        <taxon>asterids</taxon>
        <taxon>campanulids</taxon>
        <taxon>Asterales</taxon>
        <taxon>Asteraceae</taxon>
        <taxon>Asteroideae</taxon>
        <taxon>Heliantheae alliance</taxon>
        <taxon>Eupatorieae</taxon>
        <taxon>Mikania</taxon>
    </lineage>
</organism>
<dbReference type="InterPro" id="IPR006458">
    <property type="entry name" value="Ovate_C"/>
</dbReference>
<gene>
    <name evidence="9" type="ORF">E3N88_01334</name>
</gene>
<feature type="domain" description="OVATE" evidence="8">
    <location>
        <begin position="92"/>
        <end position="152"/>
    </location>
</feature>
<dbReference type="PROSITE" id="PS51754">
    <property type="entry name" value="OVATE"/>
    <property type="match status" value="1"/>
</dbReference>
<evidence type="ECO:0000256" key="7">
    <source>
        <dbReference type="SAM" id="MobiDB-lite"/>
    </source>
</evidence>
<evidence type="ECO:0000256" key="5">
    <source>
        <dbReference type="ARBA" id="ARBA00023242"/>
    </source>
</evidence>
<keyword evidence="5 6" id="KW-0539">Nucleus</keyword>
<feature type="compositionally biased region" description="Low complexity" evidence="7">
    <location>
        <begin position="218"/>
        <end position="229"/>
    </location>
</feature>
<keyword evidence="2 6" id="KW-0678">Repressor</keyword>
<feature type="compositionally biased region" description="Polar residues" evidence="7">
    <location>
        <begin position="264"/>
        <end position="277"/>
    </location>
</feature>
<keyword evidence="4 6" id="KW-0804">Transcription</keyword>
<comment type="caution">
    <text evidence="9">The sequence shown here is derived from an EMBL/GenBank/DDBJ whole genome shotgun (WGS) entry which is preliminary data.</text>
</comment>
<reference evidence="9 10" key="1">
    <citation type="submission" date="2019-05" db="EMBL/GenBank/DDBJ databases">
        <title>Mikania micrantha, genome provides insights into the molecular mechanism of rapid growth.</title>
        <authorList>
            <person name="Liu B."/>
        </authorList>
    </citation>
    <scope>NUCLEOTIDE SEQUENCE [LARGE SCALE GENOMIC DNA]</scope>
    <source>
        <strain evidence="9">NLD-2019</strain>
        <tissue evidence="9">Leaf</tissue>
    </source>
</reference>
<comment type="subcellular location">
    <subcellularLocation>
        <location evidence="1 6">Nucleus</location>
    </subcellularLocation>
</comment>
<evidence type="ECO:0000256" key="3">
    <source>
        <dbReference type="ARBA" id="ARBA00023015"/>
    </source>
</evidence>
<dbReference type="Proteomes" id="UP000326396">
    <property type="component" value="Linkage Group LG1"/>
</dbReference>
<dbReference type="NCBIfam" id="TIGR01568">
    <property type="entry name" value="A_thal_3678"/>
    <property type="match status" value="1"/>
</dbReference>
<dbReference type="GO" id="GO:0045892">
    <property type="term" value="P:negative regulation of DNA-templated transcription"/>
    <property type="evidence" value="ECO:0007669"/>
    <property type="project" value="UniProtKB-UniRule"/>
</dbReference>